<sequence>MSDESPVERRGSDDTSSSSNATPGTTTPGTTRRQSHALTTWSRHRPTIEHLYINLDMPLRDVVKKMEQDHDFYATENMYKKRFQRWKLAKHIKADEKEMVLANLLHNSSSTVETRHIRHDKLVRYAKSRARSGDLDSHDLERIVHRDQQPGSSRPVVRIPVVKRKVSGFGRHSGAHRTEKPFSTFLPPSPAPLDELDSFDRFLRAMQMLIVRERQEYLTGLQQNPDVIFTSLSNGLAYWRGDAYPAARKSFGWAARKLTEDIRGSDVLVSRITFCISSIIWGGRREEVFQKFSEFMAKVALEVLGPMSPLTIVLQHLQTEQSLDAQIAIWACALDDYQVTNENLKHWWNMAQRRWRWCRRSGRVDLAEMYCRRATNQVREVNLLTSEMESEAQQDLDGTASHS</sequence>
<dbReference type="InterPro" id="IPR025676">
    <property type="entry name" value="Clr5_dom"/>
</dbReference>
<dbReference type="OMA" id="IAIWACA"/>
<keyword evidence="4" id="KW-1185">Reference proteome</keyword>
<dbReference type="PANTHER" id="PTHR38788:SF3">
    <property type="entry name" value="CLR5 DOMAIN-CONTAINING PROTEIN"/>
    <property type="match status" value="1"/>
</dbReference>
<protein>
    <recommendedName>
        <fullName evidence="2">Clr5 domain-containing protein</fullName>
    </recommendedName>
</protein>
<feature type="domain" description="Clr5" evidence="2">
    <location>
        <begin position="40"/>
        <end position="90"/>
    </location>
</feature>
<feature type="compositionally biased region" description="Basic and acidic residues" evidence="1">
    <location>
        <begin position="1"/>
        <end position="13"/>
    </location>
</feature>
<dbReference type="PANTHER" id="PTHR38788">
    <property type="entry name" value="CLR5 DOMAIN-CONTAINING PROTEIN"/>
    <property type="match status" value="1"/>
</dbReference>
<proteinExistence type="predicted"/>
<dbReference type="Proteomes" id="UP000054302">
    <property type="component" value="Unassembled WGS sequence"/>
</dbReference>
<organism evidence="3 4">
    <name type="scientific">Exophiala mesophila</name>
    <name type="common">Black yeast-like fungus</name>
    <dbReference type="NCBI Taxonomy" id="212818"/>
    <lineage>
        <taxon>Eukaryota</taxon>
        <taxon>Fungi</taxon>
        <taxon>Dikarya</taxon>
        <taxon>Ascomycota</taxon>
        <taxon>Pezizomycotina</taxon>
        <taxon>Eurotiomycetes</taxon>
        <taxon>Chaetothyriomycetidae</taxon>
        <taxon>Chaetothyriales</taxon>
        <taxon>Herpotrichiellaceae</taxon>
        <taxon>Exophiala</taxon>
    </lineage>
</organism>
<name>A0A0D1WU95_EXOME</name>
<dbReference type="EMBL" id="KN847522">
    <property type="protein sequence ID" value="KIV92815.1"/>
    <property type="molecule type" value="Genomic_DNA"/>
</dbReference>
<dbReference type="VEuPathDB" id="FungiDB:PV10_04081"/>
<dbReference type="OrthoDB" id="539213at2759"/>
<evidence type="ECO:0000259" key="2">
    <source>
        <dbReference type="Pfam" id="PF14420"/>
    </source>
</evidence>
<dbReference type="Pfam" id="PF14420">
    <property type="entry name" value="Clr5"/>
    <property type="match status" value="1"/>
</dbReference>
<feature type="region of interest" description="Disordered" evidence="1">
    <location>
        <begin position="1"/>
        <end position="38"/>
    </location>
</feature>
<evidence type="ECO:0000313" key="4">
    <source>
        <dbReference type="Proteomes" id="UP000054302"/>
    </source>
</evidence>
<dbReference type="GeneID" id="27321926"/>
<dbReference type="AlphaFoldDB" id="A0A0D1WU95"/>
<reference evidence="3 4" key="1">
    <citation type="submission" date="2015-01" db="EMBL/GenBank/DDBJ databases">
        <title>The Genome Sequence of Exophiala mesophila CBS40295.</title>
        <authorList>
            <consortium name="The Broad Institute Genomics Platform"/>
            <person name="Cuomo C."/>
            <person name="de Hoog S."/>
            <person name="Gorbushina A."/>
            <person name="Stielow B."/>
            <person name="Teixiera M."/>
            <person name="Abouelleil A."/>
            <person name="Chapman S.B."/>
            <person name="Priest M."/>
            <person name="Young S.K."/>
            <person name="Wortman J."/>
            <person name="Nusbaum C."/>
            <person name="Birren B."/>
        </authorList>
    </citation>
    <scope>NUCLEOTIDE SEQUENCE [LARGE SCALE GENOMIC DNA]</scope>
    <source>
        <strain evidence="3 4">CBS 40295</strain>
    </source>
</reference>
<evidence type="ECO:0000313" key="3">
    <source>
        <dbReference type="EMBL" id="KIV92815.1"/>
    </source>
</evidence>
<accession>A0A0D1WU95</accession>
<feature type="compositionally biased region" description="Low complexity" evidence="1">
    <location>
        <begin position="15"/>
        <end position="31"/>
    </location>
</feature>
<dbReference type="RefSeq" id="XP_016224389.1">
    <property type="nucleotide sequence ID" value="XM_016368601.1"/>
</dbReference>
<evidence type="ECO:0000256" key="1">
    <source>
        <dbReference type="SAM" id="MobiDB-lite"/>
    </source>
</evidence>
<gene>
    <name evidence="3" type="ORF">PV10_04081</name>
</gene>
<dbReference type="HOGENOM" id="CLU_683405_0_0_1"/>